<feature type="region of interest" description="Disordered" evidence="1">
    <location>
        <begin position="216"/>
        <end position="271"/>
    </location>
</feature>
<protein>
    <submittedName>
        <fullName evidence="2">Hypothetical transcript</fullName>
    </submittedName>
</protein>
<dbReference type="Proteomes" id="UP000017246">
    <property type="component" value="Unassembled WGS sequence"/>
</dbReference>
<reference evidence="2" key="2">
    <citation type="submission" date="2015-11" db="EMBL/GenBank/DDBJ databases">
        <authorList>
            <person name="Zhang Y."/>
            <person name="Guo Z."/>
        </authorList>
    </citation>
    <scope>NUCLEOTIDE SEQUENCE</scope>
</reference>
<dbReference type="EMBL" id="LN902505">
    <property type="protein sequence ID" value="CDS35533.1"/>
    <property type="molecule type" value="Genomic_DNA"/>
</dbReference>
<accession>A0A068XTG0</accession>
<dbReference type="AlphaFoldDB" id="A0A068XTG0"/>
<keyword evidence="3" id="KW-1185">Reference proteome</keyword>
<sequence length="382" mass="44543">MLPHFTYLMSCDKTFSLTYLGRFTARNFGYSNTDAIHHQLVEYYIAYLKQALENRIPFSRLDIQNPIESRLVSLEDDCLSVRSWRYRSFDTKGTLINERDVYKFERIVLCDCLCFEVVQSASRRQSGLCYGYLRRASDARYTIPESNLHELDTHLSAWLLKYRQFPRPPLVVIAIRRGFEEENSVDLLVFFAPNLKLGLDFVRSVTEMTCRAGNMKVTPRRRRAKTVDARYFSSPVTSPRGRSECSRSNERSRRPQRHQGKSGNQARPLSVEPLYEPMQKMRLDEHHSNVMDTSYHCPCNCCQSMGLLPSIFTSSELERLQNRIMQYRLGQEALHHVYNRRHVLKNRRRPNRQASGGIQTKFHSHSCSGLNDDLGKLCEHNV</sequence>
<gene>
    <name evidence="2" type="ORF">EmuJ_000302400</name>
</gene>
<evidence type="ECO:0000313" key="2">
    <source>
        <dbReference type="EMBL" id="CDS35533.1"/>
    </source>
</evidence>
<dbReference type="OrthoDB" id="6237715at2759"/>
<reference evidence="2" key="1">
    <citation type="journal article" date="2013" name="Nature">
        <title>The genomes of four tapeworm species reveal adaptations to parasitism.</title>
        <authorList>
            <person name="Tsai I.J."/>
            <person name="Zarowiecki M."/>
            <person name="Holroyd N."/>
            <person name="Garciarrubio A."/>
            <person name="Sanchez-Flores A."/>
            <person name="Brooks K.L."/>
            <person name="Tracey A."/>
            <person name="Bobes R.J."/>
            <person name="Fragoso G."/>
            <person name="Sciutto E."/>
            <person name="Aslett M."/>
            <person name="Beasley H."/>
            <person name="Bennett H.M."/>
            <person name="Cai J."/>
            <person name="Camicia F."/>
            <person name="Clark R."/>
            <person name="Cucher M."/>
            <person name="De Silva N."/>
            <person name="Day T.A."/>
            <person name="Deplazes P."/>
            <person name="Estrada K."/>
            <person name="Fernandez C."/>
            <person name="Holland P.W."/>
            <person name="Hou J."/>
            <person name="Hu S."/>
            <person name="Huckvale T."/>
            <person name="Hung S.S."/>
            <person name="Kamenetzky L."/>
            <person name="Keane J.A."/>
            <person name="Kiss F."/>
            <person name="Koziol U."/>
            <person name="Lambert O."/>
            <person name="Liu K."/>
            <person name="Luo X."/>
            <person name="Luo Y."/>
            <person name="Macchiaroli N."/>
            <person name="Nichol S."/>
            <person name="Paps J."/>
            <person name="Parkinson J."/>
            <person name="Pouchkina-Stantcheva N."/>
            <person name="Riddiford N."/>
            <person name="Rosenzvit M."/>
            <person name="Salinas G."/>
            <person name="Wasmuth J.D."/>
            <person name="Zamanian M."/>
            <person name="Zheng Y."/>
            <person name="Cai X."/>
            <person name="Soberon X."/>
            <person name="Olson P.D."/>
            <person name="Laclette J.P."/>
            <person name="Brehm K."/>
            <person name="Berriman M."/>
            <person name="Garciarrubio A."/>
            <person name="Bobes R.J."/>
            <person name="Fragoso G."/>
            <person name="Sanchez-Flores A."/>
            <person name="Estrada K."/>
            <person name="Cevallos M.A."/>
            <person name="Morett E."/>
            <person name="Gonzalez V."/>
            <person name="Portillo T."/>
            <person name="Ochoa-Leyva A."/>
            <person name="Jose M.V."/>
            <person name="Sciutto E."/>
            <person name="Landa A."/>
            <person name="Jimenez L."/>
            <person name="Valdes V."/>
            <person name="Carrero J.C."/>
            <person name="Larralde C."/>
            <person name="Morales-Montor J."/>
            <person name="Limon-Lason J."/>
            <person name="Soberon X."/>
            <person name="Laclette J.P."/>
        </authorList>
    </citation>
    <scope>NUCLEOTIDE SEQUENCE [LARGE SCALE GENOMIC DNA]</scope>
</reference>
<organism evidence="2 3">
    <name type="scientific">Echinococcus multilocularis</name>
    <name type="common">Fox tapeworm</name>
    <dbReference type="NCBI Taxonomy" id="6211"/>
    <lineage>
        <taxon>Eukaryota</taxon>
        <taxon>Metazoa</taxon>
        <taxon>Spiralia</taxon>
        <taxon>Lophotrochozoa</taxon>
        <taxon>Platyhelminthes</taxon>
        <taxon>Cestoda</taxon>
        <taxon>Eucestoda</taxon>
        <taxon>Cyclophyllidea</taxon>
        <taxon>Taeniidae</taxon>
        <taxon>Echinococcus</taxon>
    </lineage>
</organism>
<feature type="region of interest" description="Disordered" evidence="1">
    <location>
        <begin position="345"/>
        <end position="364"/>
    </location>
</feature>
<proteinExistence type="predicted"/>
<evidence type="ECO:0000256" key="1">
    <source>
        <dbReference type="SAM" id="MobiDB-lite"/>
    </source>
</evidence>
<feature type="compositionally biased region" description="Basic and acidic residues" evidence="1">
    <location>
        <begin position="241"/>
        <end position="253"/>
    </location>
</feature>
<evidence type="ECO:0000313" key="3">
    <source>
        <dbReference type="Proteomes" id="UP000017246"/>
    </source>
</evidence>
<name>A0A068XTG0_ECHMU</name>
<dbReference type="OMA" id="HHQLVEY"/>